<dbReference type="VEuPathDB" id="FungiDB:ATEG_01404"/>
<dbReference type="Gene3D" id="3.10.450.50">
    <property type="match status" value="1"/>
</dbReference>
<dbReference type="Proteomes" id="UP000007963">
    <property type="component" value="Unassembled WGS sequence"/>
</dbReference>
<accession>Q0CY30</accession>
<evidence type="ECO:0000313" key="2">
    <source>
        <dbReference type="EMBL" id="EAU38161.1"/>
    </source>
</evidence>
<dbReference type="EMBL" id="CH476595">
    <property type="protein sequence ID" value="EAU38161.1"/>
    <property type="molecule type" value="Genomic_DNA"/>
</dbReference>
<dbReference type="SUPFAM" id="SSF54427">
    <property type="entry name" value="NTF2-like"/>
    <property type="match status" value="1"/>
</dbReference>
<evidence type="ECO:0000313" key="3">
    <source>
        <dbReference type="Proteomes" id="UP000007963"/>
    </source>
</evidence>
<dbReference type="RefSeq" id="XP_001208769.1">
    <property type="nucleotide sequence ID" value="XM_001208769.1"/>
</dbReference>
<dbReference type="InterPro" id="IPR037401">
    <property type="entry name" value="SnoaL-like"/>
</dbReference>
<dbReference type="AlphaFoldDB" id="Q0CY30"/>
<proteinExistence type="predicted"/>
<evidence type="ECO:0000259" key="1">
    <source>
        <dbReference type="Pfam" id="PF13577"/>
    </source>
</evidence>
<name>Q0CY30_ASPTN</name>
<gene>
    <name evidence="2" type="ORF">ATEG_01404</name>
</gene>
<feature type="domain" description="SnoaL-like" evidence="1">
    <location>
        <begin position="77"/>
        <end position="170"/>
    </location>
</feature>
<organism evidence="2 3">
    <name type="scientific">Aspergillus terreus (strain NIH 2624 / FGSC A1156)</name>
    <dbReference type="NCBI Taxonomy" id="341663"/>
    <lineage>
        <taxon>Eukaryota</taxon>
        <taxon>Fungi</taxon>
        <taxon>Dikarya</taxon>
        <taxon>Ascomycota</taxon>
        <taxon>Pezizomycotina</taxon>
        <taxon>Eurotiomycetes</taxon>
        <taxon>Eurotiomycetidae</taxon>
        <taxon>Eurotiales</taxon>
        <taxon>Aspergillaceae</taxon>
        <taxon>Aspergillus</taxon>
        <taxon>Aspergillus subgen. Circumdati</taxon>
    </lineage>
</organism>
<protein>
    <recommendedName>
        <fullName evidence="1">SnoaL-like domain-containing protein</fullName>
    </recommendedName>
</protein>
<reference evidence="3" key="1">
    <citation type="submission" date="2005-09" db="EMBL/GenBank/DDBJ databases">
        <title>Annotation of the Aspergillus terreus NIH2624 genome.</title>
        <authorList>
            <person name="Birren B.W."/>
            <person name="Lander E.S."/>
            <person name="Galagan J.E."/>
            <person name="Nusbaum C."/>
            <person name="Devon K."/>
            <person name="Henn M."/>
            <person name="Ma L.-J."/>
            <person name="Jaffe D.B."/>
            <person name="Butler J."/>
            <person name="Alvarez P."/>
            <person name="Gnerre S."/>
            <person name="Grabherr M."/>
            <person name="Kleber M."/>
            <person name="Mauceli E.W."/>
            <person name="Brockman W."/>
            <person name="Rounsley S."/>
            <person name="Young S.K."/>
            <person name="LaButti K."/>
            <person name="Pushparaj V."/>
            <person name="DeCaprio D."/>
            <person name="Crawford M."/>
            <person name="Koehrsen M."/>
            <person name="Engels R."/>
            <person name="Montgomery P."/>
            <person name="Pearson M."/>
            <person name="Howarth C."/>
            <person name="Larson L."/>
            <person name="Luoma S."/>
            <person name="White J."/>
            <person name="Alvarado L."/>
            <person name="Kodira C.D."/>
            <person name="Zeng Q."/>
            <person name="Oleary S."/>
            <person name="Yandava C."/>
            <person name="Denning D.W."/>
            <person name="Nierman W.C."/>
            <person name="Milne T."/>
            <person name="Madden K."/>
        </authorList>
    </citation>
    <scope>NUCLEOTIDE SEQUENCE [LARGE SCALE GENOMIC DNA]</scope>
    <source>
        <strain evidence="3">NIH 2624 / FGSC A1156</strain>
    </source>
</reference>
<dbReference type="GeneID" id="4316263"/>
<dbReference type="Pfam" id="PF13577">
    <property type="entry name" value="SnoaL_4"/>
    <property type="match status" value="1"/>
</dbReference>
<dbReference type="InterPro" id="IPR032710">
    <property type="entry name" value="NTF2-like_dom_sf"/>
</dbReference>
<dbReference type="HOGENOM" id="CLU_1467875_0_0_1"/>
<sequence>MTRPMRRYMKYATLNIPKATRAGVASLEPLDRGVFEVPSQCLYSDARLPLFSHSQNPLKTLFQPVSIMMISSDTAEIIRRKKSQYCRFADSNQWERFKDISLPDATFVFVDPTDTVINTNGVDYQFASRESFVAFFSQAFRNLQTIHMVDPGDLEQTNADEVKAVWSVIYHAGPKGLAQGAHEY</sequence>
<dbReference type="OrthoDB" id="4456362at2759"/>
<dbReference type="eggNOG" id="ENOG502SVFZ">
    <property type="taxonomic scope" value="Eukaryota"/>
</dbReference>